<keyword evidence="1" id="KW-0472">Membrane</keyword>
<evidence type="ECO:0000313" key="2">
    <source>
        <dbReference type="EMBL" id="MDN8621173.1"/>
    </source>
</evidence>
<evidence type="ECO:0000313" key="3">
    <source>
        <dbReference type="Proteomes" id="UP001174347"/>
    </source>
</evidence>
<keyword evidence="1" id="KW-0812">Transmembrane</keyword>
<feature type="transmembrane region" description="Helical" evidence="1">
    <location>
        <begin position="21"/>
        <end position="45"/>
    </location>
</feature>
<evidence type="ECO:0000256" key="1">
    <source>
        <dbReference type="SAM" id="Phobius"/>
    </source>
</evidence>
<keyword evidence="1" id="KW-1133">Transmembrane helix</keyword>
<dbReference type="RefSeq" id="WP_239206854.1">
    <property type="nucleotide sequence ID" value="NZ_JAKRDW010000023.1"/>
</dbReference>
<name>A0ABT8Q8Q5_9CORY</name>
<sequence>MGKHSLDTPGRKRKDLDATKLDWLDVATKVIVLATVIVKLVTAMLHVGL</sequence>
<protein>
    <submittedName>
        <fullName evidence="2">Uncharacterized protein</fullName>
    </submittedName>
</protein>
<proteinExistence type="predicted"/>
<keyword evidence="3" id="KW-1185">Reference proteome</keyword>
<organism evidence="2 3">
    <name type="scientific">Corynebacterium kefirresidentii</name>
    <dbReference type="NCBI Taxonomy" id="1979527"/>
    <lineage>
        <taxon>Bacteria</taxon>
        <taxon>Bacillati</taxon>
        <taxon>Actinomycetota</taxon>
        <taxon>Actinomycetes</taxon>
        <taxon>Mycobacteriales</taxon>
        <taxon>Corynebacteriaceae</taxon>
        <taxon>Corynebacterium</taxon>
    </lineage>
</organism>
<accession>A0ABT8Q8Q5</accession>
<dbReference type="EMBL" id="JAUKFM010000010">
    <property type="protein sequence ID" value="MDN8621173.1"/>
    <property type="molecule type" value="Genomic_DNA"/>
</dbReference>
<comment type="caution">
    <text evidence="2">The sequence shown here is derived from an EMBL/GenBank/DDBJ whole genome shotgun (WGS) entry which is preliminary data.</text>
</comment>
<dbReference type="Proteomes" id="UP001174347">
    <property type="component" value="Unassembled WGS sequence"/>
</dbReference>
<reference evidence="2" key="1">
    <citation type="submission" date="2023-07" db="EMBL/GenBank/DDBJ databases">
        <title>Insights into the diversity of cutaneous corynebacteria.</title>
        <authorList>
            <person name="Bruggemann H."/>
            <person name="Poehlein A."/>
        </authorList>
    </citation>
    <scope>NUCLEOTIDE SEQUENCE</scope>
    <source>
        <strain evidence="2">P7_F1</strain>
    </source>
</reference>
<gene>
    <name evidence="2" type="ORF">Q0N36_11405</name>
</gene>